<feature type="domain" description="TonB-dependent receptor plug" evidence="3">
    <location>
        <begin position="79"/>
        <end position="171"/>
    </location>
</feature>
<evidence type="ECO:0000313" key="4">
    <source>
        <dbReference type="EMBL" id="TKC09385.1"/>
    </source>
</evidence>
<dbReference type="InterPro" id="IPR023996">
    <property type="entry name" value="TonB-dep_OMP_SusC/RagA"/>
</dbReference>
<gene>
    <name evidence="4" type="ORF">FA047_04630</name>
</gene>
<comment type="similarity">
    <text evidence="1">Belongs to the TonB-dependent receptor family.</text>
</comment>
<dbReference type="Pfam" id="PF00593">
    <property type="entry name" value="TonB_dep_Rec_b-barrel"/>
    <property type="match status" value="1"/>
</dbReference>
<dbReference type="RefSeq" id="WP_136834796.1">
    <property type="nucleotide sequence ID" value="NZ_SWBQ01000001.1"/>
</dbReference>
<accession>A0A4U1CR97</accession>
<dbReference type="GO" id="GO:0009279">
    <property type="term" value="C:cell outer membrane"/>
    <property type="evidence" value="ECO:0007669"/>
    <property type="project" value="UniProtKB-SubCell"/>
</dbReference>
<proteinExistence type="inferred from homology"/>
<evidence type="ECO:0000259" key="2">
    <source>
        <dbReference type="Pfam" id="PF00593"/>
    </source>
</evidence>
<reference evidence="4 5" key="1">
    <citation type="submission" date="2019-04" db="EMBL/GenBank/DDBJ databases">
        <title>Pedobacter sp. RP-3-15 sp. nov., isolated from Arctic soil.</title>
        <authorList>
            <person name="Dahal R.H."/>
            <person name="Kim D.-U."/>
        </authorList>
    </citation>
    <scope>NUCLEOTIDE SEQUENCE [LARGE SCALE GENOMIC DNA]</scope>
    <source>
        <strain evidence="4 5">RP-3-15</strain>
    </source>
</reference>
<keyword evidence="1" id="KW-0472">Membrane</keyword>
<evidence type="ECO:0000313" key="5">
    <source>
        <dbReference type="Proteomes" id="UP000307244"/>
    </source>
</evidence>
<dbReference type="OrthoDB" id="9768177at2"/>
<dbReference type="InterPro" id="IPR000531">
    <property type="entry name" value="Beta-barrel_TonB"/>
</dbReference>
<dbReference type="NCBIfam" id="TIGR04056">
    <property type="entry name" value="OMP_RagA_SusC"/>
    <property type="match status" value="1"/>
</dbReference>
<dbReference type="AlphaFoldDB" id="A0A4U1CR97"/>
<dbReference type="SUPFAM" id="SSF56935">
    <property type="entry name" value="Porins"/>
    <property type="match status" value="1"/>
</dbReference>
<protein>
    <submittedName>
        <fullName evidence="4">SusC/RagA family TonB-linked outer membrane protein</fullName>
    </submittedName>
</protein>
<evidence type="ECO:0000256" key="1">
    <source>
        <dbReference type="RuleBase" id="RU003357"/>
    </source>
</evidence>
<feature type="domain" description="TonB-dependent receptor-like beta-barrel" evidence="2">
    <location>
        <begin position="352"/>
        <end position="920"/>
    </location>
</feature>
<dbReference type="InterPro" id="IPR012910">
    <property type="entry name" value="Plug_dom"/>
</dbReference>
<sequence>MIKISTSNKTSAFAKLLKRGLTYSLFCGVVPAYTIAQQKASTAADSLSADKMDGKLPYIKRGVNVWNGVTSRQVNLGGTSTIYSENISTTPVADITNVMAGRLPGLYTLQSSAAPGSDAASFGLRGKTPLIVIDGVIRSFTSFNANDIKSITVMKDALSTAMFGLRSSNGVVYITTKDRAENKPFELNFTAQYGNLQHLNTPNFITGANYARLYNEAQKNTSPNATPFYDATTIAAYQNGTNNQFLQPSTNWYDLVYKKQSSQQRYNIDVMGNSKSYRYYASIENFSSKGNFLTDADNTYNTNNFYKRYNVRANAQMNFNEDISLSLNVFGSVESNNQPGAGSSNIMNGIYSTSPLAYAPKNQDGTYGGSATISNNILGSTVNRGYITTSNRTVNVDATLLYKLDDITEGLWTQGTLSINNYYAQTTSRVKTFAIFYPTTTGSGTTFTKVGNDGVLDASNGSYSIDGQFKQTYTNFLLGYDREFNDHGISLLASYNNDNILESYTQLNRIYQNSGLTARYNYKGKYLAEAVANFSAFNRYAPGNRWGFLPSFGLGWVTSAEDWFKSGAISFLKLRGTIGQTAWGAPGYYNYLQTYTIGSTGYVFGTGLGSVSGISESGVAAVGQTWEKAWKYDVGLEAGFFNNKLNSSLTYYSNRYYDLLQEKGGGYSSAIFGQTYPNENIGKQNFSGFEVALNYGNKTNAVKFGYELGANVSIEQSKIVDNDEPNLPYSWLYKKGAPVTQTRGYEAVGFYQQGENSGNTPSILGYNPQPGDLKYKDLNNDGVINFLDQKLINSTKPRIYFGFNFGFSYKNFDLTGLLQGIVNRQVTLSPSSMSAFSNGTGYVLDYSTENRWTTENNVDATLPRLTLGGNTNNTQTSTFWIKDADYLRLKNLELGYSFPAKLLGKAKINKLRLFVNAYNLFTVTDLDYFDPESQLSGFSNQRIINGGISLRL</sequence>
<comment type="caution">
    <text evidence="4">The sequence shown here is derived from an EMBL/GenBank/DDBJ whole genome shotgun (WGS) entry which is preliminary data.</text>
</comment>
<evidence type="ECO:0000259" key="3">
    <source>
        <dbReference type="Pfam" id="PF07715"/>
    </source>
</evidence>
<keyword evidence="1" id="KW-0798">TonB box</keyword>
<comment type="subcellular location">
    <subcellularLocation>
        <location evidence="1">Cell outer membrane</location>
    </subcellularLocation>
</comment>
<dbReference type="InterPro" id="IPR037066">
    <property type="entry name" value="Plug_dom_sf"/>
</dbReference>
<organism evidence="4 5">
    <name type="scientific">Pedobacter frigoris</name>
    <dbReference type="NCBI Taxonomy" id="2571272"/>
    <lineage>
        <taxon>Bacteria</taxon>
        <taxon>Pseudomonadati</taxon>
        <taxon>Bacteroidota</taxon>
        <taxon>Sphingobacteriia</taxon>
        <taxon>Sphingobacteriales</taxon>
        <taxon>Sphingobacteriaceae</taxon>
        <taxon>Pedobacter</taxon>
    </lineage>
</organism>
<dbReference type="Proteomes" id="UP000307244">
    <property type="component" value="Unassembled WGS sequence"/>
</dbReference>
<name>A0A4U1CR97_9SPHI</name>
<dbReference type="Gene3D" id="2.170.130.10">
    <property type="entry name" value="TonB-dependent receptor, plug domain"/>
    <property type="match status" value="1"/>
</dbReference>
<dbReference type="Pfam" id="PF07715">
    <property type="entry name" value="Plug"/>
    <property type="match status" value="1"/>
</dbReference>
<dbReference type="EMBL" id="SWBQ01000001">
    <property type="protein sequence ID" value="TKC09385.1"/>
    <property type="molecule type" value="Genomic_DNA"/>
</dbReference>
<keyword evidence="5" id="KW-1185">Reference proteome</keyword>